<feature type="compositionally biased region" description="Acidic residues" evidence="1">
    <location>
        <begin position="197"/>
        <end position="216"/>
    </location>
</feature>
<evidence type="ECO:0000313" key="2">
    <source>
        <dbReference type="EMBL" id="KAK3312295.1"/>
    </source>
</evidence>
<keyword evidence="3" id="KW-1185">Reference proteome</keyword>
<gene>
    <name evidence="2" type="ORF">B0H66DRAFT_608572</name>
</gene>
<sequence length="216" mass="23327">MAPGTLRWVFASRSLAYSDRRITQGKIIAPLNGSETSSACPYLAATSAASSPGHSAQHGAQISSIFGFETMNEEVVNMRSSRDEPNHDSSWRSEFIFEEVADFHRQKAFLCPVKVGAVIYGIFLPAVIGMPKGLINTFDQMMKDPSSSSWNESIESSSTGNIKLAIAPAFIDNALKKAETRSRMGLPTPPPVISKDDESDSDSGDDDSGDDDSDID</sequence>
<accession>A0AAE0HSY4</accession>
<feature type="region of interest" description="Disordered" evidence="1">
    <location>
        <begin position="179"/>
        <end position="216"/>
    </location>
</feature>
<proteinExistence type="predicted"/>
<dbReference type="EMBL" id="JAUEDM010000009">
    <property type="protein sequence ID" value="KAK3312295.1"/>
    <property type="molecule type" value="Genomic_DNA"/>
</dbReference>
<protein>
    <submittedName>
        <fullName evidence="2">Uncharacterized protein</fullName>
    </submittedName>
</protein>
<evidence type="ECO:0000313" key="3">
    <source>
        <dbReference type="Proteomes" id="UP001283341"/>
    </source>
</evidence>
<reference evidence="2" key="1">
    <citation type="journal article" date="2023" name="Mol. Phylogenet. Evol.">
        <title>Genome-scale phylogeny and comparative genomics of the fungal order Sordariales.</title>
        <authorList>
            <person name="Hensen N."/>
            <person name="Bonometti L."/>
            <person name="Westerberg I."/>
            <person name="Brannstrom I.O."/>
            <person name="Guillou S."/>
            <person name="Cros-Aarteil S."/>
            <person name="Calhoun S."/>
            <person name="Haridas S."/>
            <person name="Kuo A."/>
            <person name="Mondo S."/>
            <person name="Pangilinan J."/>
            <person name="Riley R."/>
            <person name="LaButti K."/>
            <person name="Andreopoulos B."/>
            <person name="Lipzen A."/>
            <person name="Chen C."/>
            <person name="Yan M."/>
            <person name="Daum C."/>
            <person name="Ng V."/>
            <person name="Clum A."/>
            <person name="Steindorff A."/>
            <person name="Ohm R.A."/>
            <person name="Martin F."/>
            <person name="Silar P."/>
            <person name="Natvig D.O."/>
            <person name="Lalanne C."/>
            <person name="Gautier V."/>
            <person name="Ament-Velasquez S.L."/>
            <person name="Kruys A."/>
            <person name="Hutchinson M.I."/>
            <person name="Powell A.J."/>
            <person name="Barry K."/>
            <person name="Miller A.N."/>
            <person name="Grigoriev I.V."/>
            <person name="Debuchy R."/>
            <person name="Gladieux P."/>
            <person name="Hiltunen Thoren M."/>
            <person name="Johannesson H."/>
        </authorList>
    </citation>
    <scope>NUCLEOTIDE SEQUENCE</scope>
    <source>
        <strain evidence="2">CBS 118394</strain>
    </source>
</reference>
<evidence type="ECO:0000256" key="1">
    <source>
        <dbReference type="SAM" id="MobiDB-lite"/>
    </source>
</evidence>
<reference evidence="2" key="2">
    <citation type="submission" date="2023-06" db="EMBL/GenBank/DDBJ databases">
        <authorList>
            <consortium name="Lawrence Berkeley National Laboratory"/>
            <person name="Haridas S."/>
            <person name="Hensen N."/>
            <person name="Bonometti L."/>
            <person name="Westerberg I."/>
            <person name="Brannstrom I.O."/>
            <person name="Guillou S."/>
            <person name="Cros-Aarteil S."/>
            <person name="Calhoun S."/>
            <person name="Kuo A."/>
            <person name="Mondo S."/>
            <person name="Pangilinan J."/>
            <person name="Riley R."/>
            <person name="Labutti K."/>
            <person name="Andreopoulos B."/>
            <person name="Lipzen A."/>
            <person name="Chen C."/>
            <person name="Yanf M."/>
            <person name="Daum C."/>
            <person name="Ng V."/>
            <person name="Clum A."/>
            <person name="Steindorff A."/>
            <person name="Ohm R."/>
            <person name="Martin F."/>
            <person name="Silar P."/>
            <person name="Natvig D."/>
            <person name="Lalanne C."/>
            <person name="Gautier V."/>
            <person name="Ament-Velasquez S.L."/>
            <person name="Kruys A."/>
            <person name="Hutchinson M.I."/>
            <person name="Powell A.J."/>
            <person name="Barry K."/>
            <person name="Miller A.N."/>
            <person name="Grigoriev I.V."/>
            <person name="Debuchy R."/>
            <person name="Gladieux P."/>
            <person name="Thoren M.H."/>
            <person name="Johannesson H."/>
        </authorList>
    </citation>
    <scope>NUCLEOTIDE SEQUENCE</scope>
    <source>
        <strain evidence="2">CBS 118394</strain>
    </source>
</reference>
<name>A0AAE0HSY4_9PEZI</name>
<comment type="caution">
    <text evidence="2">The sequence shown here is derived from an EMBL/GenBank/DDBJ whole genome shotgun (WGS) entry which is preliminary data.</text>
</comment>
<dbReference type="AlphaFoldDB" id="A0AAE0HSY4"/>
<organism evidence="2 3">
    <name type="scientific">Apodospora peruviana</name>
    <dbReference type="NCBI Taxonomy" id="516989"/>
    <lineage>
        <taxon>Eukaryota</taxon>
        <taxon>Fungi</taxon>
        <taxon>Dikarya</taxon>
        <taxon>Ascomycota</taxon>
        <taxon>Pezizomycotina</taxon>
        <taxon>Sordariomycetes</taxon>
        <taxon>Sordariomycetidae</taxon>
        <taxon>Sordariales</taxon>
        <taxon>Lasiosphaeriaceae</taxon>
        <taxon>Apodospora</taxon>
    </lineage>
</organism>
<dbReference type="Proteomes" id="UP001283341">
    <property type="component" value="Unassembled WGS sequence"/>
</dbReference>